<dbReference type="Gene3D" id="3.60.15.10">
    <property type="entry name" value="Ribonuclease Z/Hydroxyacylglutathione hydrolase-like"/>
    <property type="match status" value="1"/>
</dbReference>
<accession>A0A562VD20</accession>
<sequence>MKITKFTHACVRFEWRDRALVVDPGIWSEPAALVGADAVLVTHEHADHIDVMRLAGTGVPVFAPEGARIGPPELLERLNLVRVSSGETFEAAGFEVTATGGKHALIYGGLPECANLGYIVDGRVYHPGDSVHRPETPVEVLCVPMQGSWLKTDEAIDFVKAVRPAQAFGIHDGQLNAYGLAAVNGWLAEETDSGYRYLGPRESMVVDHL</sequence>
<dbReference type="RefSeq" id="WP_147135016.1">
    <property type="nucleotide sequence ID" value="NZ_BAABIJ010000001.1"/>
</dbReference>
<name>A0A562VD20_9ACTN</name>
<dbReference type="PANTHER" id="PTHR43546">
    <property type="entry name" value="UPF0173 METAL-DEPENDENT HYDROLASE MJ1163-RELATED"/>
    <property type="match status" value="1"/>
</dbReference>
<dbReference type="PANTHER" id="PTHR43546:SF3">
    <property type="entry name" value="UPF0173 METAL-DEPENDENT HYDROLASE MJ1163"/>
    <property type="match status" value="1"/>
</dbReference>
<dbReference type="OrthoDB" id="3190691at2"/>
<dbReference type="InterPro" id="IPR036866">
    <property type="entry name" value="RibonucZ/Hydroxyglut_hydro"/>
</dbReference>
<dbReference type="SMART" id="SM00849">
    <property type="entry name" value="Lactamase_B"/>
    <property type="match status" value="1"/>
</dbReference>
<evidence type="ECO:0000313" key="2">
    <source>
        <dbReference type="EMBL" id="TWJ15770.1"/>
    </source>
</evidence>
<feature type="domain" description="Metallo-beta-lactamase" evidence="1">
    <location>
        <begin position="7"/>
        <end position="171"/>
    </location>
</feature>
<keyword evidence="3" id="KW-1185">Reference proteome</keyword>
<dbReference type="AlphaFoldDB" id="A0A562VD20"/>
<protein>
    <submittedName>
        <fullName evidence="2">L-ascorbate metabolism protein UlaG (Beta-lactamase superfamily)</fullName>
    </submittedName>
</protein>
<dbReference type="Proteomes" id="UP000321617">
    <property type="component" value="Unassembled WGS sequence"/>
</dbReference>
<dbReference type="SUPFAM" id="SSF56281">
    <property type="entry name" value="Metallo-hydrolase/oxidoreductase"/>
    <property type="match status" value="1"/>
</dbReference>
<gene>
    <name evidence="2" type="ORF">LX16_1484</name>
</gene>
<dbReference type="InterPro" id="IPR050114">
    <property type="entry name" value="UPF0173_UPF0282_UlaG_hydrolase"/>
</dbReference>
<organism evidence="2 3">
    <name type="scientific">Stackebrandtia albiflava</name>
    <dbReference type="NCBI Taxonomy" id="406432"/>
    <lineage>
        <taxon>Bacteria</taxon>
        <taxon>Bacillati</taxon>
        <taxon>Actinomycetota</taxon>
        <taxon>Actinomycetes</taxon>
        <taxon>Glycomycetales</taxon>
        <taxon>Glycomycetaceae</taxon>
        <taxon>Stackebrandtia</taxon>
    </lineage>
</organism>
<proteinExistence type="predicted"/>
<dbReference type="InterPro" id="IPR001279">
    <property type="entry name" value="Metallo-B-lactamas"/>
</dbReference>
<dbReference type="Pfam" id="PF13483">
    <property type="entry name" value="Lactamase_B_3"/>
    <property type="match status" value="1"/>
</dbReference>
<comment type="caution">
    <text evidence="2">The sequence shown here is derived from an EMBL/GenBank/DDBJ whole genome shotgun (WGS) entry which is preliminary data.</text>
</comment>
<evidence type="ECO:0000313" key="3">
    <source>
        <dbReference type="Proteomes" id="UP000321617"/>
    </source>
</evidence>
<reference evidence="2 3" key="1">
    <citation type="journal article" date="2013" name="Stand. Genomic Sci.">
        <title>Genomic Encyclopedia of Type Strains, Phase I: The one thousand microbial genomes (KMG-I) project.</title>
        <authorList>
            <person name="Kyrpides N.C."/>
            <person name="Woyke T."/>
            <person name="Eisen J.A."/>
            <person name="Garrity G."/>
            <person name="Lilburn T.G."/>
            <person name="Beck B.J."/>
            <person name="Whitman W.B."/>
            <person name="Hugenholtz P."/>
            <person name="Klenk H.P."/>
        </authorList>
    </citation>
    <scope>NUCLEOTIDE SEQUENCE [LARGE SCALE GENOMIC DNA]</scope>
    <source>
        <strain evidence="2 3">DSM 45044</strain>
    </source>
</reference>
<evidence type="ECO:0000259" key="1">
    <source>
        <dbReference type="SMART" id="SM00849"/>
    </source>
</evidence>
<dbReference type="EMBL" id="VLLL01000005">
    <property type="protein sequence ID" value="TWJ15770.1"/>
    <property type="molecule type" value="Genomic_DNA"/>
</dbReference>